<evidence type="ECO:0000256" key="5">
    <source>
        <dbReference type="ARBA" id="ARBA00023002"/>
    </source>
</evidence>
<keyword evidence="10" id="KW-1185">Reference proteome</keyword>
<dbReference type="PANTHER" id="PTHR11552">
    <property type="entry name" value="GLUCOSE-METHANOL-CHOLINE GMC OXIDOREDUCTASE"/>
    <property type="match status" value="1"/>
</dbReference>
<sequence>MNAHSLNAETFDYVIVGAGAAGSILAARLAEDPSVSVCILEAGPGDLRPYVHIPAGFVKTLTQQAITWQFKTQPSHGSGGRPISTTQGRVVGGSSSINGMIYVRGQPADYDNWAALGNPGWSYNDVLPYFAKTERRVGVGDDTVRGRTGGIPVTDMDWFHPVSETFIDAAVQHGYRRNPDYNAGDQEGVGYFQRTIDRGYRVSAAEGFLRPALKGGNVKLLTNARANRVLFEGKRAIGVSFLRKQGGVETVVLAKREVIISAGTANTARLLQVSGVGPSELIAKLGVELVHELPGVGENLIDHYSARMVMRARSDVVTLNELARGPRLGMQIMRWAMKQPSILALVPSQVFLFCKSKDDIQLPDLQCVFTPGSYKEGRHYVLDNYPGVTGGWWQHRPMSRGYVRAVSKDVFVDPIIQPNYLEHSTDQDVMVGGMKIIRALLHSPLLSKYLVEETIPGTKVQTDEQMLDFCRLNGSTGYHLVGTARMGPASDKMSVVSHELRVHGMQNLRVIDASVMPMMPSANTYAATMMIAEKGADLIRGYCRHSERAAAL</sequence>
<protein>
    <submittedName>
        <fullName evidence="9">Choline dehydrogenase</fullName>
    </submittedName>
</protein>
<evidence type="ECO:0000256" key="1">
    <source>
        <dbReference type="ARBA" id="ARBA00001974"/>
    </source>
</evidence>
<comment type="cofactor">
    <cofactor evidence="1 6">
        <name>FAD</name>
        <dbReference type="ChEBI" id="CHEBI:57692"/>
    </cofactor>
</comment>
<dbReference type="Pfam" id="PF00732">
    <property type="entry name" value="GMC_oxred_N"/>
    <property type="match status" value="1"/>
</dbReference>
<evidence type="ECO:0000259" key="8">
    <source>
        <dbReference type="PROSITE" id="PS00623"/>
    </source>
</evidence>
<dbReference type="GO" id="GO:0050660">
    <property type="term" value="F:flavin adenine dinucleotide binding"/>
    <property type="evidence" value="ECO:0007669"/>
    <property type="project" value="InterPro"/>
</dbReference>
<dbReference type="Gene3D" id="3.30.560.10">
    <property type="entry name" value="Glucose Oxidase, domain 3"/>
    <property type="match status" value="1"/>
</dbReference>
<dbReference type="RefSeq" id="WP_090210099.1">
    <property type="nucleotide sequence ID" value="NZ_LT629777.1"/>
</dbReference>
<evidence type="ECO:0000256" key="6">
    <source>
        <dbReference type="PIRSR" id="PIRSR000137-2"/>
    </source>
</evidence>
<dbReference type="GO" id="GO:0016614">
    <property type="term" value="F:oxidoreductase activity, acting on CH-OH group of donors"/>
    <property type="evidence" value="ECO:0007669"/>
    <property type="project" value="InterPro"/>
</dbReference>
<dbReference type="GeneID" id="300210028"/>
<keyword evidence="3 7" id="KW-0285">Flavoprotein</keyword>
<dbReference type="Pfam" id="PF05199">
    <property type="entry name" value="GMC_oxred_C"/>
    <property type="match status" value="1"/>
</dbReference>
<evidence type="ECO:0000256" key="7">
    <source>
        <dbReference type="RuleBase" id="RU003968"/>
    </source>
</evidence>
<dbReference type="PROSITE" id="PS00623">
    <property type="entry name" value="GMC_OXRED_1"/>
    <property type="match status" value="1"/>
</dbReference>
<name>A0A1H1ZN14_9PSED</name>
<dbReference type="SUPFAM" id="SSF51905">
    <property type="entry name" value="FAD/NAD(P)-binding domain"/>
    <property type="match status" value="1"/>
</dbReference>
<dbReference type="InterPro" id="IPR036188">
    <property type="entry name" value="FAD/NAD-bd_sf"/>
</dbReference>
<keyword evidence="4 6" id="KW-0274">FAD</keyword>
<organism evidence="9 10">
    <name type="scientific">Pseudomonas asplenii</name>
    <dbReference type="NCBI Taxonomy" id="53407"/>
    <lineage>
        <taxon>Bacteria</taxon>
        <taxon>Pseudomonadati</taxon>
        <taxon>Pseudomonadota</taxon>
        <taxon>Gammaproteobacteria</taxon>
        <taxon>Pseudomonadales</taxon>
        <taxon>Pseudomonadaceae</taxon>
        <taxon>Pseudomonas</taxon>
    </lineage>
</organism>
<dbReference type="SUPFAM" id="SSF54373">
    <property type="entry name" value="FAD-linked reductases, C-terminal domain"/>
    <property type="match status" value="1"/>
</dbReference>
<dbReference type="PIRSF" id="PIRSF000137">
    <property type="entry name" value="Alcohol_oxidase"/>
    <property type="match status" value="1"/>
</dbReference>
<dbReference type="InterPro" id="IPR012132">
    <property type="entry name" value="GMC_OxRdtase"/>
</dbReference>
<dbReference type="InterPro" id="IPR007867">
    <property type="entry name" value="GMC_OxRtase_C"/>
</dbReference>
<evidence type="ECO:0000256" key="4">
    <source>
        <dbReference type="ARBA" id="ARBA00022827"/>
    </source>
</evidence>
<evidence type="ECO:0000256" key="3">
    <source>
        <dbReference type="ARBA" id="ARBA00022630"/>
    </source>
</evidence>
<reference evidence="10" key="1">
    <citation type="submission" date="2016-10" db="EMBL/GenBank/DDBJ databases">
        <authorList>
            <person name="Varghese N."/>
            <person name="Submissions S."/>
        </authorList>
    </citation>
    <scope>NUCLEOTIDE SEQUENCE [LARGE SCALE GENOMIC DNA]</scope>
    <source>
        <strain evidence="10">ATCC 23835</strain>
    </source>
</reference>
<feature type="binding site" evidence="6">
    <location>
        <position position="90"/>
    </location>
    <ligand>
        <name>FAD</name>
        <dbReference type="ChEBI" id="CHEBI:57692"/>
    </ligand>
</feature>
<dbReference type="InterPro" id="IPR000172">
    <property type="entry name" value="GMC_OxRdtase_N"/>
</dbReference>
<dbReference type="Gene3D" id="3.50.50.60">
    <property type="entry name" value="FAD/NAD(P)-binding domain"/>
    <property type="match status" value="1"/>
</dbReference>
<proteinExistence type="inferred from homology"/>
<keyword evidence="5" id="KW-0560">Oxidoreductase</keyword>
<dbReference type="Proteomes" id="UP000199524">
    <property type="component" value="Chromosome I"/>
</dbReference>
<accession>A0A1H1ZN14</accession>
<evidence type="ECO:0000256" key="2">
    <source>
        <dbReference type="ARBA" id="ARBA00010790"/>
    </source>
</evidence>
<comment type="similarity">
    <text evidence="2 7">Belongs to the GMC oxidoreductase family.</text>
</comment>
<gene>
    <name evidence="9" type="ORF">SAMN05216598_5175</name>
</gene>
<feature type="domain" description="Glucose-methanol-choline oxidoreductase N-terminal" evidence="8">
    <location>
        <begin position="88"/>
        <end position="111"/>
    </location>
</feature>
<evidence type="ECO:0000313" key="10">
    <source>
        <dbReference type="Proteomes" id="UP000199524"/>
    </source>
</evidence>
<dbReference type="AlphaFoldDB" id="A0A1H1ZN14"/>
<evidence type="ECO:0000313" key="9">
    <source>
        <dbReference type="EMBL" id="SDT34802.1"/>
    </source>
</evidence>
<dbReference type="EMBL" id="LT629777">
    <property type="protein sequence ID" value="SDT34802.1"/>
    <property type="molecule type" value="Genomic_DNA"/>
</dbReference>
<dbReference type="PANTHER" id="PTHR11552:SF147">
    <property type="entry name" value="CHOLINE DEHYDROGENASE, MITOCHONDRIAL"/>
    <property type="match status" value="1"/>
</dbReference>